<dbReference type="OrthoDB" id="6416362at2759"/>
<dbReference type="EMBL" id="BMAW01032060">
    <property type="protein sequence ID" value="GFU23854.1"/>
    <property type="molecule type" value="Genomic_DNA"/>
</dbReference>
<proteinExistence type="predicted"/>
<evidence type="ECO:0000256" key="1">
    <source>
        <dbReference type="SAM" id="Phobius"/>
    </source>
</evidence>
<name>A0A8X6QNF9_NEPPI</name>
<dbReference type="Proteomes" id="UP000887013">
    <property type="component" value="Unassembled WGS sequence"/>
</dbReference>
<comment type="caution">
    <text evidence="2">The sequence shown here is derived from an EMBL/GenBank/DDBJ whole genome shotgun (WGS) entry which is preliminary data.</text>
</comment>
<organism evidence="2 3">
    <name type="scientific">Nephila pilipes</name>
    <name type="common">Giant wood spider</name>
    <name type="synonym">Nephila maculata</name>
    <dbReference type="NCBI Taxonomy" id="299642"/>
    <lineage>
        <taxon>Eukaryota</taxon>
        <taxon>Metazoa</taxon>
        <taxon>Ecdysozoa</taxon>
        <taxon>Arthropoda</taxon>
        <taxon>Chelicerata</taxon>
        <taxon>Arachnida</taxon>
        <taxon>Araneae</taxon>
        <taxon>Araneomorphae</taxon>
        <taxon>Entelegynae</taxon>
        <taxon>Araneoidea</taxon>
        <taxon>Nephilidae</taxon>
        <taxon>Nephila</taxon>
    </lineage>
</organism>
<keyword evidence="3" id="KW-1185">Reference proteome</keyword>
<keyword evidence="1" id="KW-1133">Transmembrane helix</keyword>
<keyword evidence="1" id="KW-0812">Transmembrane</keyword>
<sequence length="182" mass="21530">MESMMRFLPKPGIRITLSQITEVVDNDLILRGYISFFSKRVLVFLICFNLLTYRLIMCCIGYLFGKWLLQWQIIPYHIHRPRSYKEDPGVIEMHAMLRGEDCFSYNLDQSQRRSSLPADFNPYEEICLGSYHSRMIIRITYLVKSLKKHDEPLAPTLNSLFAWFDDRLISNLKSQVIVNKRD</sequence>
<reference evidence="2" key="1">
    <citation type="submission" date="2020-08" db="EMBL/GenBank/DDBJ databases">
        <title>Multicomponent nature underlies the extraordinary mechanical properties of spider dragline silk.</title>
        <authorList>
            <person name="Kono N."/>
            <person name="Nakamura H."/>
            <person name="Mori M."/>
            <person name="Yoshida Y."/>
            <person name="Ohtoshi R."/>
            <person name="Malay A.D."/>
            <person name="Moran D.A.P."/>
            <person name="Tomita M."/>
            <person name="Numata K."/>
            <person name="Arakawa K."/>
        </authorList>
    </citation>
    <scope>NUCLEOTIDE SEQUENCE</scope>
</reference>
<keyword evidence="1" id="KW-0472">Membrane</keyword>
<gene>
    <name evidence="2" type="primary">AVEN_265679_1</name>
    <name evidence="2" type="ORF">NPIL_457351</name>
</gene>
<evidence type="ECO:0000313" key="2">
    <source>
        <dbReference type="EMBL" id="GFU23854.1"/>
    </source>
</evidence>
<evidence type="ECO:0000313" key="3">
    <source>
        <dbReference type="Proteomes" id="UP000887013"/>
    </source>
</evidence>
<dbReference type="AlphaFoldDB" id="A0A8X6QNF9"/>
<accession>A0A8X6QNF9</accession>
<feature type="transmembrane region" description="Helical" evidence="1">
    <location>
        <begin position="41"/>
        <end position="64"/>
    </location>
</feature>
<protein>
    <submittedName>
        <fullName evidence="2">Uncharacterized protein</fullName>
    </submittedName>
</protein>